<gene>
    <name evidence="1" type="ORF">Gotri_002199</name>
</gene>
<reference evidence="1 2" key="1">
    <citation type="journal article" date="2019" name="Genome Biol. Evol.">
        <title>Insights into the evolution of the New World diploid cottons (Gossypium, subgenus Houzingenia) based on genome sequencing.</title>
        <authorList>
            <person name="Grover C.E."/>
            <person name="Arick M.A. 2nd"/>
            <person name="Thrash A."/>
            <person name="Conover J.L."/>
            <person name="Sanders W.S."/>
            <person name="Peterson D.G."/>
            <person name="Frelichowski J.E."/>
            <person name="Scheffler J.A."/>
            <person name="Scheffler B.E."/>
            <person name="Wendel J.F."/>
        </authorList>
    </citation>
    <scope>NUCLEOTIDE SEQUENCE [LARGE SCALE GENOMIC DNA]</scope>
    <source>
        <strain evidence="1">8</strain>
        <tissue evidence="1">Leaf</tissue>
    </source>
</reference>
<protein>
    <submittedName>
        <fullName evidence="1">Uncharacterized protein</fullName>
    </submittedName>
</protein>
<sequence length="86" mass="10264">MLGISLYMRVQTRGWGIWLPLFEATVQMLKCLLQVYIDRLHLRLFPGPLFRYHLLRLIHLTLPSPIVFTTEALATVHRLRLHMQWL</sequence>
<dbReference type="EMBL" id="JABEZW010000012">
    <property type="protein sequence ID" value="MBA0781258.1"/>
    <property type="molecule type" value="Genomic_DNA"/>
</dbReference>
<evidence type="ECO:0000313" key="2">
    <source>
        <dbReference type="Proteomes" id="UP000593568"/>
    </source>
</evidence>
<accession>A0A7J9F7V0</accession>
<name>A0A7J9F7V0_9ROSI</name>
<comment type="caution">
    <text evidence="1">The sequence shown here is derived from an EMBL/GenBank/DDBJ whole genome shotgun (WGS) entry which is preliminary data.</text>
</comment>
<evidence type="ECO:0000313" key="1">
    <source>
        <dbReference type="EMBL" id="MBA0781258.1"/>
    </source>
</evidence>
<dbReference type="Proteomes" id="UP000593568">
    <property type="component" value="Unassembled WGS sequence"/>
</dbReference>
<keyword evidence="2" id="KW-1185">Reference proteome</keyword>
<organism evidence="1 2">
    <name type="scientific">Gossypium trilobum</name>
    <dbReference type="NCBI Taxonomy" id="34281"/>
    <lineage>
        <taxon>Eukaryota</taxon>
        <taxon>Viridiplantae</taxon>
        <taxon>Streptophyta</taxon>
        <taxon>Embryophyta</taxon>
        <taxon>Tracheophyta</taxon>
        <taxon>Spermatophyta</taxon>
        <taxon>Magnoliopsida</taxon>
        <taxon>eudicotyledons</taxon>
        <taxon>Gunneridae</taxon>
        <taxon>Pentapetalae</taxon>
        <taxon>rosids</taxon>
        <taxon>malvids</taxon>
        <taxon>Malvales</taxon>
        <taxon>Malvaceae</taxon>
        <taxon>Malvoideae</taxon>
        <taxon>Gossypium</taxon>
    </lineage>
</organism>
<dbReference type="AlphaFoldDB" id="A0A7J9F7V0"/>
<proteinExistence type="predicted"/>